<feature type="region of interest" description="Disordered" evidence="1">
    <location>
        <begin position="385"/>
        <end position="410"/>
    </location>
</feature>
<feature type="region of interest" description="Disordered" evidence="1">
    <location>
        <begin position="578"/>
        <end position="626"/>
    </location>
</feature>
<accession>A0ABQ5JTL2</accession>
<keyword evidence="3" id="KW-1185">Reference proteome</keyword>
<evidence type="ECO:0000313" key="2">
    <source>
        <dbReference type="EMBL" id="GKT13912.1"/>
    </source>
</evidence>
<sequence>MLHLQQQWLEAQNISATKRIDAALSFSHSLFTALDSHTENLTVSIDGIEKDIAYLENNVFLISKPALKLESYLSSYIEKRNRLTVTNLLLKRLSITKELRDFILLPIITWKDLKILVFCSRRLDQMIFEAEIMAHQGWDCATKCLADLYDLRVACACGCVPWIEKTLSTADDDVIGSDIGSFCAGDKLSIFAEIVGWILNITKDQEIHGIVHHPSGSGSSKTLHGLTNRVLQAITNRFCKRIIGSYDEWFCDPEERASLLSSSQQSNVETKKSESEKSTLSGRLKGIWKRGKTIAERFTGSFFKHDIESKNNSPKQEPSHQKIISSHDHSSSLPLASLTSSLSGFFTSFSSALLISQKELACILCMSPSCYIHKIMRMVFESNTQSSSTKDPSVSSSASSIVPDSKEGTKNVDVAGANHFKSDSPPVDKDSADRFGDIDYQTQGHVSTGNPNECSPDKDRANPSAFDKITTSSSSPKLYITPLLQGGRKTPASSPPISYLSLSFLYLSLRSVFRSLCISFIESVCGSVYGHSDDLVLSVLNVMIDVCDTCIQGWLRACDVNIVPLTYSPDLISQIEDEKKKEGGEYRKEEEREKKEEEEEERRDKMSIKTHSMTHSIGSEASDDPLKPIPPFPLNYLPGSTDNLADLDRLVALTHCSRLSMTPTVMSRLLLENRVTKQAESIDLADEL</sequence>
<dbReference type="EMBL" id="BQXS01011551">
    <property type="protein sequence ID" value="GKT13912.1"/>
    <property type="molecule type" value="Genomic_DNA"/>
</dbReference>
<feature type="compositionally biased region" description="Basic and acidic residues" evidence="1">
    <location>
        <begin position="420"/>
        <end position="435"/>
    </location>
</feature>
<feature type="region of interest" description="Disordered" evidence="1">
    <location>
        <begin position="416"/>
        <end position="435"/>
    </location>
</feature>
<comment type="caution">
    <text evidence="2">The sequence shown here is derived from an EMBL/GenBank/DDBJ whole genome shotgun (WGS) entry which is preliminary data.</text>
</comment>
<reference evidence="2" key="1">
    <citation type="submission" date="2022-03" db="EMBL/GenBank/DDBJ databases">
        <title>Draft genome sequence of Aduncisulcus paluster, a free-living microaerophilic Fornicata.</title>
        <authorList>
            <person name="Yuyama I."/>
            <person name="Kume K."/>
            <person name="Tamura T."/>
            <person name="Inagaki Y."/>
            <person name="Hashimoto T."/>
        </authorList>
    </citation>
    <scope>NUCLEOTIDE SEQUENCE</scope>
    <source>
        <strain evidence="2">NY0171</strain>
    </source>
</reference>
<proteinExistence type="predicted"/>
<feature type="non-terminal residue" evidence="2">
    <location>
        <position position="688"/>
    </location>
</feature>
<evidence type="ECO:0000256" key="1">
    <source>
        <dbReference type="SAM" id="MobiDB-lite"/>
    </source>
</evidence>
<feature type="compositionally biased region" description="Basic and acidic residues" evidence="1">
    <location>
        <begin position="578"/>
        <end position="595"/>
    </location>
</feature>
<organism evidence="2 3">
    <name type="scientific">Aduncisulcus paluster</name>
    <dbReference type="NCBI Taxonomy" id="2918883"/>
    <lineage>
        <taxon>Eukaryota</taxon>
        <taxon>Metamonada</taxon>
        <taxon>Carpediemonas-like organisms</taxon>
        <taxon>Aduncisulcus</taxon>
    </lineage>
</organism>
<evidence type="ECO:0000313" key="3">
    <source>
        <dbReference type="Proteomes" id="UP001057375"/>
    </source>
</evidence>
<feature type="compositionally biased region" description="Low complexity" evidence="1">
    <location>
        <begin position="386"/>
        <end position="403"/>
    </location>
</feature>
<name>A0ABQ5JTL2_9EUKA</name>
<feature type="compositionally biased region" description="Basic and acidic residues" evidence="1">
    <location>
        <begin position="317"/>
        <end position="326"/>
    </location>
</feature>
<protein>
    <submittedName>
        <fullName evidence="2">Uncharacterized protein</fullName>
    </submittedName>
</protein>
<gene>
    <name evidence="2" type="ORF">ADUPG1_010365</name>
</gene>
<feature type="compositionally biased region" description="Polar residues" evidence="1">
    <location>
        <begin position="609"/>
        <end position="619"/>
    </location>
</feature>
<dbReference type="Proteomes" id="UP001057375">
    <property type="component" value="Unassembled WGS sequence"/>
</dbReference>
<feature type="region of interest" description="Disordered" evidence="1">
    <location>
        <begin position="306"/>
        <end position="326"/>
    </location>
</feature>